<dbReference type="Gramene" id="OMERI04G11750.9">
    <property type="protein sequence ID" value="OMERI04G11750.9"/>
    <property type="gene ID" value="OMERI04G11750"/>
</dbReference>
<protein>
    <submittedName>
        <fullName evidence="1">Uncharacterized protein</fullName>
    </submittedName>
</protein>
<accession>A0A0E0DEF6</accession>
<proteinExistence type="predicted"/>
<sequence length="65" mass="7727">MKEPRPDGVGRRRSWRKSPFSLCLLRSLRRRHDESRSRSRLNRGGAAISIWQGRGSWWPFSAFRD</sequence>
<keyword evidence="2" id="KW-1185">Reference proteome</keyword>
<dbReference type="EnsemblPlants" id="OMERI04G11750.9">
    <property type="protein sequence ID" value="OMERI04G11750.9"/>
    <property type="gene ID" value="OMERI04G11750"/>
</dbReference>
<reference evidence="1" key="2">
    <citation type="submission" date="2018-05" db="EMBL/GenBank/DDBJ databases">
        <title>OmerRS3 (Oryza meridionalis Reference Sequence Version 3).</title>
        <authorList>
            <person name="Zhang J."/>
            <person name="Kudrna D."/>
            <person name="Lee S."/>
            <person name="Talag J."/>
            <person name="Welchert J."/>
            <person name="Wing R.A."/>
        </authorList>
    </citation>
    <scope>NUCLEOTIDE SEQUENCE [LARGE SCALE GENOMIC DNA]</scope>
    <source>
        <strain evidence="1">cv. OR44</strain>
    </source>
</reference>
<dbReference type="AlphaFoldDB" id="A0A0E0DEF6"/>
<evidence type="ECO:0000313" key="1">
    <source>
        <dbReference type="EnsemblPlants" id="OMERI04G11750.9"/>
    </source>
</evidence>
<organism evidence="1">
    <name type="scientific">Oryza meridionalis</name>
    <dbReference type="NCBI Taxonomy" id="40149"/>
    <lineage>
        <taxon>Eukaryota</taxon>
        <taxon>Viridiplantae</taxon>
        <taxon>Streptophyta</taxon>
        <taxon>Embryophyta</taxon>
        <taxon>Tracheophyta</taxon>
        <taxon>Spermatophyta</taxon>
        <taxon>Magnoliopsida</taxon>
        <taxon>Liliopsida</taxon>
        <taxon>Poales</taxon>
        <taxon>Poaceae</taxon>
        <taxon>BOP clade</taxon>
        <taxon>Oryzoideae</taxon>
        <taxon>Oryzeae</taxon>
        <taxon>Oryzinae</taxon>
        <taxon>Oryza</taxon>
    </lineage>
</organism>
<dbReference type="Proteomes" id="UP000008021">
    <property type="component" value="Chromosome 4"/>
</dbReference>
<evidence type="ECO:0000313" key="2">
    <source>
        <dbReference type="Proteomes" id="UP000008021"/>
    </source>
</evidence>
<reference evidence="1" key="1">
    <citation type="submission" date="2015-04" db="UniProtKB">
        <authorList>
            <consortium name="EnsemblPlants"/>
        </authorList>
    </citation>
    <scope>IDENTIFICATION</scope>
</reference>
<name>A0A0E0DEF6_9ORYZ</name>
<dbReference type="HOGENOM" id="CLU_2853570_0_0_1"/>